<dbReference type="PANTHER" id="PTHR43519:SF1">
    <property type="entry name" value="ATP-DEPENDENT RNA HELICASE HRPB"/>
    <property type="match status" value="1"/>
</dbReference>
<keyword evidence="1" id="KW-0547">Nucleotide-binding</keyword>
<evidence type="ECO:0000313" key="7">
    <source>
        <dbReference type="EMBL" id="EAX79759.1"/>
    </source>
</evidence>
<dbReference type="FunFam" id="3.40.50.300:FF:004176">
    <property type="entry name" value="Helicase conserved C-terminal domain containing protein"/>
    <property type="match status" value="1"/>
</dbReference>
<dbReference type="InterPro" id="IPR011545">
    <property type="entry name" value="DEAD/DEAH_box_helicase_dom"/>
</dbReference>
<organism evidence="7 8">
    <name type="scientific">Trichomonas vaginalis (strain ATCC PRA-98 / G3)</name>
    <dbReference type="NCBI Taxonomy" id="412133"/>
    <lineage>
        <taxon>Eukaryota</taxon>
        <taxon>Metamonada</taxon>
        <taxon>Parabasalia</taxon>
        <taxon>Trichomonadida</taxon>
        <taxon>Trichomonadidae</taxon>
        <taxon>Trichomonas</taxon>
    </lineage>
</organism>
<feature type="domain" description="Helicase ATP-binding" evidence="5">
    <location>
        <begin position="35"/>
        <end position="209"/>
    </location>
</feature>
<dbReference type="AlphaFoldDB" id="A2GSV8"/>
<reference evidence="7" key="2">
    <citation type="journal article" date="2007" name="Science">
        <title>Draft genome sequence of the sexually transmitted pathogen Trichomonas vaginalis.</title>
        <authorList>
            <person name="Carlton J.M."/>
            <person name="Hirt R.P."/>
            <person name="Silva J.C."/>
            <person name="Delcher A.L."/>
            <person name="Schatz M."/>
            <person name="Zhao Q."/>
            <person name="Wortman J.R."/>
            <person name="Bidwell S.L."/>
            <person name="Alsmark U.C.M."/>
            <person name="Besteiro S."/>
            <person name="Sicheritz-Ponten T."/>
            <person name="Noel C.J."/>
            <person name="Dacks J.B."/>
            <person name="Foster P.G."/>
            <person name="Simillion C."/>
            <person name="Van de Peer Y."/>
            <person name="Miranda-Saavedra D."/>
            <person name="Barton G.J."/>
            <person name="Westrop G.D."/>
            <person name="Mueller S."/>
            <person name="Dessi D."/>
            <person name="Fiori P.L."/>
            <person name="Ren Q."/>
            <person name="Paulsen I."/>
            <person name="Zhang H."/>
            <person name="Bastida-Corcuera F.D."/>
            <person name="Simoes-Barbosa A."/>
            <person name="Brown M.T."/>
            <person name="Hayes R.D."/>
            <person name="Mukherjee M."/>
            <person name="Okumura C.Y."/>
            <person name="Schneider R."/>
            <person name="Smith A.J."/>
            <person name="Vanacova S."/>
            <person name="Villalvazo M."/>
            <person name="Haas B.J."/>
            <person name="Pertea M."/>
            <person name="Feldblyum T.V."/>
            <person name="Utterback T.R."/>
            <person name="Shu C.L."/>
            <person name="Osoegawa K."/>
            <person name="de Jong P.J."/>
            <person name="Hrdy I."/>
            <person name="Horvathova L."/>
            <person name="Zubacova Z."/>
            <person name="Dolezal P."/>
            <person name="Malik S.B."/>
            <person name="Logsdon J.M. Jr."/>
            <person name="Henze K."/>
            <person name="Gupta A."/>
            <person name="Wang C.C."/>
            <person name="Dunne R.L."/>
            <person name="Upcroft J.A."/>
            <person name="Upcroft P."/>
            <person name="White O."/>
            <person name="Salzberg S.L."/>
            <person name="Tang P."/>
            <person name="Chiu C.-H."/>
            <person name="Lee Y.-S."/>
            <person name="Embley T.M."/>
            <person name="Coombs G.H."/>
            <person name="Mottram J.C."/>
            <person name="Tachezy J."/>
            <person name="Fraser-Liggett C.M."/>
            <person name="Johnson P.J."/>
        </authorList>
    </citation>
    <scope>NUCLEOTIDE SEQUENCE [LARGE SCALE GENOMIC DNA]</scope>
    <source>
        <strain evidence="7">G3</strain>
    </source>
</reference>
<dbReference type="SUPFAM" id="SSF52540">
    <property type="entry name" value="P-loop containing nucleoside triphosphate hydrolases"/>
    <property type="match status" value="1"/>
</dbReference>
<sequence length="535" mass="61727">MAEIFRRLFKMSFHPPQDDNSYETLVYPVYNIFFDFFNMNSNIINFKSSTGSGKTRCAPFMFSILSYYEELKMPFFIMTQPGKTIIDDKVEDFTNFFGDTVILETDPKKYLEYYEQQNITKPIIGLFSPRSLLVLISKANKKHIKIFNRTRFCLDEIHERDCHTDAVISELAENCPKYKIKKHIMMMSATPDNRIFDVFREDGIEIKELHLKEKCLFPIKDVIVKVDNVNNIATTAVNNAIQIIDNMTTNTSIQGHILIFSSGRQRILEIYDLFLSSIKEFISNEKKREEEKRREFNETMNLPIANTKRKGKKKKQKEQTPEFLFQKVGILLDCEEALNDEQKFYQYIKENVTDKNKLYILPIPFLSYVSNFQKHIAKSNIPNYDNIIKVVIATNAIESSITIDNMAAVIDCGICNTPEFNSLTGITNLKESQITKQNQMQRRGRVGRVMPGTAVQITVEGEIIPDYQEPEILTSDISAFILDLRRIGIRFENLKKLPNEVPLETVQSKINILKNIGALDLTTGNLTKKGLKLSS</sequence>
<dbReference type="InterPro" id="IPR027417">
    <property type="entry name" value="P-loop_NTPase"/>
</dbReference>
<dbReference type="Proteomes" id="UP000001542">
    <property type="component" value="Unassembled WGS sequence"/>
</dbReference>
<keyword evidence="8" id="KW-1185">Reference proteome</keyword>
<dbReference type="Pfam" id="PF00271">
    <property type="entry name" value="Helicase_C"/>
    <property type="match status" value="1"/>
</dbReference>
<dbReference type="GO" id="GO:0005524">
    <property type="term" value="F:ATP binding"/>
    <property type="evidence" value="ECO:0007669"/>
    <property type="project" value="UniProtKB-KW"/>
</dbReference>
<evidence type="ECO:0000256" key="1">
    <source>
        <dbReference type="ARBA" id="ARBA00022741"/>
    </source>
</evidence>
<evidence type="ECO:0000259" key="5">
    <source>
        <dbReference type="PROSITE" id="PS51192"/>
    </source>
</evidence>
<dbReference type="SMART" id="SM00490">
    <property type="entry name" value="HELICc"/>
    <property type="match status" value="1"/>
</dbReference>
<dbReference type="GO" id="GO:0003723">
    <property type="term" value="F:RNA binding"/>
    <property type="evidence" value="ECO:0000318"/>
    <property type="project" value="GO_Central"/>
</dbReference>
<dbReference type="STRING" id="5722.A2GSV8"/>
<dbReference type="eggNOG" id="KOG0924">
    <property type="taxonomic scope" value="Eukaryota"/>
</dbReference>
<dbReference type="OrthoDB" id="3067051at2759"/>
<dbReference type="Gene3D" id="3.40.50.300">
    <property type="entry name" value="P-loop containing nucleotide triphosphate hydrolases"/>
    <property type="match status" value="2"/>
</dbReference>
<dbReference type="InterPro" id="IPR001650">
    <property type="entry name" value="Helicase_C-like"/>
</dbReference>
<evidence type="ECO:0000256" key="3">
    <source>
        <dbReference type="ARBA" id="ARBA00022806"/>
    </source>
</evidence>
<dbReference type="VEuPathDB" id="TrichDB:TVAG_500350"/>
<gene>
    <name evidence="7" type="ORF">TVAG_500350</name>
</gene>
<dbReference type="SMART" id="SM00487">
    <property type="entry name" value="DEXDc"/>
    <property type="match status" value="1"/>
</dbReference>
<name>A2GSV8_TRIV3</name>
<keyword evidence="3 7" id="KW-0347">Helicase</keyword>
<accession>A2GSV8</accession>
<protein>
    <submittedName>
        <fullName evidence="7">Helicase conserved C-terminal domain containing protein</fullName>
    </submittedName>
</protein>
<dbReference type="GO" id="GO:0004386">
    <property type="term" value="F:helicase activity"/>
    <property type="evidence" value="ECO:0000318"/>
    <property type="project" value="GO_Central"/>
</dbReference>
<feature type="non-terminal residue" evidence="7">
    <location>
        <position position="535"/>
    </location>
</feature>
<dbReference type="EMBL" id="DS119629">
    <property type="protein sequence ID" value="EAX79759.1"/>
    <property type="molecule type" value="Genomic_DNA"/>
</dbReference>
<dbReference type="InterPro" id="IPR014001">
    <property type="entry name" value="Helicase_ATP-bd"/>
</dbReference>
<evidence type="ECO:0000256" key="2">
    <source>
        <dbReference type="ARBA" id="ARBA00022801"/>
    </source>
</evidence>
<evidence type="ECO:0000313" key="8">
    <source>
        <dbReference type="Proteomes" id="UP000001542"/>
    </source>
</evidence>
<reference evidence="7" key="1">
    <citation type="submission" date="2006-10" db="EMBL/GenBank/DDBJ databases">
        <authorList>
            <person name="Amadeo P."/>
            <person name="Zhao Q."/>
            <person name="Wortman J."/>
            <person name="Fraser-Liggett C."/>
            <person name="Carlton J."/>
        </authorList>
    </citation>
    <scope>NUCLEOTIDE SEQUENCE</scope>
    <source>
        <strain evidence="7">G3</strain>
    </source>
</reference>
<keyword evidence="4" id="KW-0067">ATP-binding</keyword>
<dbReference type="PROSITE" id="PS51194">
    <property type="entry name" value="HELICASE_CTER"/>
    <property type="match status" value="1"/>
</dbReference>
<evidence type="ECO:0000256" key="4">
    <source>
        <dbReference type="ARBA" id="ARBA00022840"/>
    </source>
</evidence>
<keyword evidence="2" id="KW-0378">Hydrolase</keyword>
<evidence type="ECO:0000259" key="6">
    <source>
        <dbReference type="PROSITE" id="PS51194"/>
    </source>
</evidence>
<dbReference type="VEuPathDB" id="TrichDB:TVAGG3_0716600"/>
<dbReference type="Pfam" id="PF00270">
    <property type="entry name" value="DEAD"/>
    <property type="match status" value="1"/>
</dbReference>
<dbReference type="PROSITE" id="PS51192">
    <property type="entry name" value="HELICASE_ATP_BIND_1"/>
    <property type="match status" value="1"/>
</dbReference>
<dbReference type="PANTHER" id="PTHR43519">
    <property type="entry name" value="ATP-DEPENDENT RNA HELICASE HRPB"/>
    <property type="match status" value="1"/>
</dbReference>
<dbReference type="GO" id="GO:0016787">
    <property type="term" value="F:hydrolase activity"/>
    <property type="evidence" value="ECO:0007669"/>
    <property type="project" value="UniProtKB-KW"/>
</dbReference>
<feature type="domain" description="Helicase C-terminal" evidence="6">
    <location>
        <begin position="316"/>
        <end position="488"/>
    </location>
</feature>
<dbReference type="InParanoid" id="A2GSV8"/>
<proteinExistence type="predicted"/>